<protein>
    <recommendedName>
        <fullName evidence="5">biotin--[biotin carboxyl-carrier protein] ligase</fullName>
        <ecNumber evidence="5">6.3.4.15</ecNumber>
    </recommendedName>
</protein>
<dbReference type="SUPFAM" id="SSF50037">
    <property type="entry name" value="C-terminal domain of transcriptional repressors"/>
    <property type="match status" value="1"/>
</dbReference>
<keyword evidence="1 8" id="KW-0436">Ligase</keyword>
<dbReference type="PROSITE" id="PS51733">
    <property type="entry name" value="BPL_LPL_CATALYTIC"/>
    <property type="match status" value="1"/>
</dbReference>
<dbReference type="CDD" id="cd16442">
    <property type="entry name" value="BPL"/>
    <property type="match status" value="1"/>
</dbReference>
<accession>A0ABV7E179</accession>
<dbReference type="EC" id="6.3.4.15" evidence="5"/>
<keyword evidence="4" id="KW-0092">Biotin</keyword>
<dbReference type="InterPro" id="IPR003142">
    <property type="entry name" value="BPL_C"/>
</dbReference>
<gene>
    <name evidence="8" type="ORF">ACFODU_01180</name>
</gene>
<feature type="domain" description="BPL/LPL catalytic" evidence="7">
    <location>
        <begin position="1"/>
        <end position="178"/>
    </location>
</feature>
<proteinExistence type="predicted"/>
<keyword evidence="2" id="KW-0547">Nucleotide-binding</keyword>
<dbReference type="Gene3D" id="3.30.930.10">
    <property type="entry name" value="Bira Bifunctional Protein, Domain 2"/>
    <property type="match status" value="1"/>
</dbReference>
<evidence type="ECO:0000256" key="5">
    <source>
        <dbReference type="ARBA" id="ARBA00024227"/>
    </source>
</evidence>
<keyword evidence="9" id="KW-1185">Reference proteome</keyword>
<dbReference type="NCBIfam" id="TIGR00121">
    <property type="entry name" value="birA_ligase"/>
    <property type="match status" value="1"/>
</dbReference>
<dbReference type="RefSeq" id="WP_336924911.1">
    <property type="nucleotide sequence ID" value="NZ_JBANRO010000002.1"/>
</dbReference>
<evidence type="ECO:0000313" key="8">
    <source>
        <dbReference type="EMBL" id="MFC3096413.1"/>
    </source>
</evidence>
<name>A0ABV7E179_9SPHN</name>
<dbReference type="InterPro" id="IPR008988">
    <property type="entry name" value="Transcriptional_repressor_C"/>
</dbReference>
<dbReference type="Pfam" id="PF03099">
    <property type="entry name" value="BPL_LplA_LipB"/>
    <property type="match status" value="1"/>
</dbReference>
<comment type="caution">
    <text evidence="8">The sequence shown here is derived from an EMBL/GenBank/DDBJ whole genome shotgun (WGS) entry which is preliminary data.</text>
</comment>
<evidence type="ECO:0000256" key="2">
    <source>
        <dbReference type="ARBA" id="ARBA00022741"/>
    </source>
</evidence>
<evidence type="ECO:0000256" key="3">
    <source>
        <dbReference type="ARBA" id="ARBA00022840"/>
    </source>
</evidence>
<dbReference type="EMBL" id="JBHRST010000001">
    <property type="protein sequence ID" value="MFC3096413.1"/>
    <property type="molecule type" value="Genomic_DNA"/>
</dbReference>
<dbReference type="InterPro" id="IPR045864">
    <property type="entry name" value="aa-tRNA-synth_II/BPL/LPL"/>
</dbReference>
<evidence type="ECO:0000313" key="9">
    <source>
        <dbReference type="Proteomes" id="UP001595456"/>
    </source>
</evidence>
<dbReference type="Pfam" id="PF02237">
    <property type="entry name" value="BPL_C"/>
    <property type="match status" value="1"/>
</dbReference>
<comment type="catalytic activity">
    <reaction evidence="6">
        <text>biotin + L-lysyl-[protein] + ATP = N(6)-biotinyl-L-lysyl-[protein] + AMP + diphosphate + H(+)</text>
        <dbReference type="Rhea" id="RHEA:11756"/>
        <dbReference type="Rhea" id="RHEA-COMP:9752"/>
        <dbReference type="Rhea" id="RHEA-COMP:10505"/>
        <dbReference type="ChEBI" id="CHEBI:15378"/>
        <dbReference type="ChEBI" id="CHEBI:29969"/>
        <dbReference type="ChEBI" id="CHEBI:30616"/>
        <dbReference type="ChEBI" id="CHEBI:33019"/>
        <dbReference type="ChEBI" id="CHEBI:57586"/>
        <dbReference type="ChEBI" id="CHEBI:83144"/>
        <dbReference type="ChEBI" id="CHEBI:456215"/>
        <dbReference type="EC" id="6.3.4.15"/>
    </reaction>
</comment>
<sequence length="241" mass="25439">MSQRLDIIAETGSTNSDLLARLGKGEALEEGYWLIANRQTAGRGRQGRSWLDAPGNFMGSTLVRLREGDPPVPSLSFVAALAVYAAASGRVARPGSLVLKWPNDVLLSGAKFCGILLERQGPFAVIGIGVNLAAAPRIAGRETLALAAIGAPTDRNLFAADLAHSMADELARWREYGAGPLLARWEAAAHRPGTRLSVHCATGEKVSGTYMGLATDGALRLALDDGTTQVIHAGDVMLERD</sequence>
<dbReference type="Proteomes" id="UP001595456">
    <property type="component" value="Unassembled WGS sequence"/>
</dbReference>
<keyword evidence="3" id="KW-0067">ATP-binding</keyword>
<organism evidence="8 9">
    <name type="scientific">Alteraurantiacibacter palmitatis</name>
    <dbReference type="NCBI Taxonomy" id="2054628"/>
    <lineage>
        <taxon>Bacteria</taxon>
        <taxon>Pseudomonadati</taxon>
        <taxon>Pseudomonadota</taxon>
        <taxon>Alphaproteobacteria</taxon>
        <taxon>Sphingomonadales</taxon>
        <taxon>Erythrobacteraceae</taxon>
        <taxon>Alteraurantiacibacter</taxon>
    </lineage>
</organism>
<reference evidence="9" key="1">
    <citation type="journal article" date="2019" name="Int. J. Syst. Evol. Microbiol.">
        <title>The Global Catalogue of Microorganisms (GCM) 10K type strain sequencing project: providing services to taxonomists for standard genome sequencing and annotation.</title>
        <authorList>
            <consortium name="The Broad Institute Genomics Platform"/>
            <consortium name="The Broad Institute Genome Sequencing Center for Infectious Disease"/>
            <person name="Wu L."/>
            <person name="Ma J."/>
        </authorList>
    </citation>
    <scope>NUCLEOTIDE SEQUENCE [LARGE SCALE GENOMIC DNA]</scope>
    <source>
        <strain evidence="9">KCTC 52607</strain>
    </source>
</reference>
<dbReference type="PANTHER" id="PTHR12835">
    <property type="entry name" value="BIOTIN PROTEIN LIGASE"/>
    <property type="match status" value="1"/>
</dbReference>
<dbReference type="InterPro" id="IPR004408">
    <property type="entry name" value="Biotin_CoA_COase_ligase"/>
</dbReference>
<evidence type="ECO:0000256" key="6">
    <source>
        <dbReference type="ARBA" id="ARBA00047846"/>
    </source>
</evidence>
<dbReference type="GO" id="GO:0004077">
    <property type="term" value="F:biotin--[biotin carboxyl-carrier protein] ligase activity"/>
    <property type="evidence" value="ECO:0007669"/>
    <property type="project" value="UniProtKB-EC"/>
</dbReference>
<dbReference type="PANTHER" id="PTHR12835:SF5">
    <property type="entry name" value="BIOTIN--PROTEIN LIGASE"/>
    <property type="match status" value="1"/>
</dbReference>
<dbReference type="Gene3D" id="2.30.30.100">
    <property type="match status" value="1"/>
</dbReference>
<dbReference type="SUPFAM" id="SSF55681">
    <property type="entry name" value="Class II aaRS and biotin synthetases"/>
    <property type="match status" value="1"/>
</dbReference>
<evidence type="ECO:0000256" key="4">
    <source>
        <dbReference type="ARBA" id="ARBA00023267"/>
    </source>
</evidence>
<dbReference type="InterPro" id="IPR004143">
    <property type="entry name" value="BPL_LPL_catalytic"/>
</dbReference>
<evidence type="ECO:0000256" key="1">
    <source>
        <dbReference type="ARBA" id="ARBA00022598"/>
    </source>
</evidence>
<evidence type="ECO:0000259" key="7">
    <source>
        <dbReference type="PROSITE" id="PS51733"/>
    </source>
</evidence>